<dbReference type="Proteomes" id="UP001278571">
    <property type="component" value="Unassembled WGS sequence"/>
</dbReference>
<protein>
    <recommendedName>
        <fullName evidence="3">Polymerase nucleotidyl transferase domain-containing protein</fullName>
    </recommendedName>
</protein>
<evidence type="ECO:0008006" key="3">
    <source>
        <dbReference type="Google" id="ProtNLM"/>
    </source>
</evidence>
<reference evidence="1 2" key="1">
    <citation type="submission" date="2023-10" db="EMBL/GenBank/DDBJ databases">
        <authorList>
            <person name="Wang X.X."/>
        </authorList>
    </citation>
    <scope>NUCLEOTIDE SEQUENCE [LARGE SCALE GENOMIC DNA]</scope>
    <source>
        <strain evidence="1 2">NBRC 12816</strain>
    </source>
</reference>
<evidence type="ECO:0000313" key="2">
    <source>
        <dbReference type="Proteomes" id="UP001278571"/>
    </source>
</evidence>
<accession>A0ABU4K3M1</accession>
<dbReference type="RefSeq" id="WP_319008830.1">
    <property type="nucleotide sequence ID" value="NZ_JAWJZF010000295.1"/>
</dbReference>
<sequence>MVPDLSTCLPELEARGLLPADVLSVSIVGSVARGWGNAGSDYDFNIVTTSPWTGADTQSIPVPLRPDFLPTASLNVGDRRWEIKYWTDDQIGQVIDKVGWPQFESGEVGAKTLIEAEELFLERLMSAVPLHGAEWIAERQAQVAGSAFQAFITTRSLSDADGSVEDAVGQLAAGDLYSAVISARNALGHTVDALLESRGCYGSKTPKWRARRMRETPFDELPFETYWALETMRDLDPETPEKWVRTVVSLCKDLTLEVEI</sequence>
<evidence type="ECO:0000313" key="1">
    <source>
        <dbReference type="EMBL" id="MDX2292336.1"/>
    </source>
</evidence>
<keyword evidence="2" id="KW-1185">Reference proteome</keyword>
<name>A0ABU4K3M1_9ACTN</name>
<dbReference type="SUPFAM" id="SSF81301">
    <property type="entry name" value="Nucleotidyltransferase"/>
    <property type="match status" value="1"/>
</dbReference>
<dbReference type="EMBL" id="JAWJZF010000295">
    <property type="protein sequence ID" value="MDX2292336.1"/>
    <property type="molecule type" value="Genomic_DNA"/>
</dbReference>
<proteinExistence type="predicted"/>
<gene>
    <name evidence="1" type="ORF">R2363_09145</name>
</gene>
<organism evidence="1 2">
    <name type="scientific">Streptomyces roseolus</name>
    <dbReference type="NCBI Taxonomy" id="67358"/>
    <lineage>
        <taxon>Bacteria</taxon>
        <taxon>Bacillati</taxon>
        <taxon>Actinomycetota</taxon>
        <taxon>Actinomycetes</taxon>
        <taxon>Kitasatosporales</taxon>
        <taxon>Streptomycetaceae</taxon>
        <taxon>Streptomyces</taxon>
    </lineage>
</organism>
<dbReference type="InterPro" id="IPR043519">
    <property type="entry name" value="NT_sf"/>
</dbReference>
<comment type="caution">
    <text evidence="1">The sequence shown here is derived from an EMBL/GenBank/DDBJ whole genome shotgun (WGS) entry which is preliminary data.</text>
</comment>